<evidence type="ECO:0000313" key="1">
    <source>
        <dbReference type="EMBL" id="SVD42850.1"/>
    </source>
</evidence>
<feature type="non-terminal residue" evidence="1">
    <location>
        <position position="1"/>
    </location>
</feature>
<gene>
    <name evidence="1" type="ORF">METZ01_LOCUS395704</name>
</gene>
<accession>A0A382V8R4</accession>
<sequence>LYSKAYSDALKPFGLELDLKMWGGTLPFSCLKKPSFTMHMEDAAERVRWMRAFFVWNHVPWEESIIYDTVRIIKEYKAYFDLKKGPVVKDSKDIKYILQDIIIIYRTLEKALTGDFVEHAEPVIQELMGRFMEGLHKPKLINELYQKVFENALIYGFEEGLHLHFSKADLNIQEVEKWPVEKINWVPESLKEKLIPPIKELFSGFKSNLG</sequence>
<dbReference type="EMBL" id="UINC01150021">
    <property type="protein sequence ID" value="SVD42850.1"/>
    <property type="molecule type" value="Genomic_DNA"/>
</dbReference>
<organism evidence="1">
    <name type="scientific">marine metagenome</name>
    <dbReference type="NCBI Taxonomy" id="408172"/>
    <lineage>
        <taxon>unclassified sequences</taxon>
        <taxon>metagenomes</taxon>
        <taxon>ecological metagenomes</taxon>
    </lineage>
</organism>
<proteinExistence type="predicted"/>
<protein>
    <submittedName>
        <fullName evidence="1">Uncharacterized protein</fullName>
    </submittedName>
</protein>
<dbReference type="AlphaFoldDB" id="A0A382V8R4"/>
<reference evidence="1" key="1">
    <citation type="submission" date="2018-05" db="EMBL/GenBank/DDBJ databases">
        <authorList>
            <person name="Lanie J.A."/>
            <person name="Ng W.-L."/>
            <person name="Kazmierczak K.M."/>
            <person name="Andrzejewski T.M."/>
            <person name="Davidsen T.M."/>
            <person name="Wayne K.J."/>
            <person name="Tettelin H."/>
            <person name="Glass J.I."/>
            <person name="Rusch D."/>
            <person name="Podicherti R."/>
            <person name="Tsui H.-C.T."/>
            <person name="Winkler M.E."/>
        </authorList>
    </citation>
    <scope>NUCLEOTIDE SEQUENCE</scope>
</reference>
<name>A0A382V8R4_9ZZZZ</name>